<dbReference type="SUPFAM" id="SSF53850">
    <property type="entry name" value="Periplasmic binding protein-like II"/>
    <property type="match status" value="1"/>
</dbReference>
<evidence type="ECO:0000313" key="7">
    <source>
        <dbReference type="Proteomes" id="UP000011717"/>
    </source>
</evidence>
<sequence>MDSRIDINAWAVFDAVAASGSFTGAARKLGVSVPTVSKVIAALEARLGMALFHRTSRRLSLSSAGETARQRAASLVGGFMELEEDLRDADGPPRGLIRLSAPLSFSILHLSGVLTKFLSDWPEIEIDLHATDRRIDMIAEGMDLTLRIGKLDDSSLRARRLCAIRIPVAASPAYLERYGTPTRPEDLEQHSVIAYSQAAEPTRWRFLHDLEGERAVDVSPRLLVDNGDIGLDALRAGIGIACQPEFFLWNDLRDGTLVELLRPWYIAPVGAFILTPPSRLQPRRVRLLIDALVEAFRRVPWAL</sequence>
<dbReference type="PRINTS" id="PR00039">
    <property type="entry name" value="HTHLYSR"/>
</dbReference>
<comment type="similarity">
    <text evidence="1">Belongs to the LysR transcriptional regulatory family.</text>
</comment>
<dbReference type="InterPro" id="IPR036388">
    <property type="entry name" value="WH-like_DNA-bd_sf"/>
</dbReference>
<dbReference type="InterPro" id="IPR005119">
    <property type="entry name" value="LysR_subst-bd"/>
</dbReference>
<dbReference type="Gene3D" id="3.40.190.290">
    <property type="match status" value="1"/>
</dbReference>
<dbReference type="Gene3D" id="1.10.10.10">
    <property type="entry name" value="Winged helix-like DNA-binding domain superfamily/Winged helix DNA-binding domain"/>
    <property type="match status" value="1"/>
</dbReference>
<dbReference type="EMBL" id="AMRV01000002">
    <property type="protein sequence ID" value="EMD83796.1"/>
    <property type="molecule type" value="Genomic_DNA"/>
</dbReference>
<evidence type="ECO:0000259" key="5">
    <source>
        <dbReference type="PROSITE" id="PS50931"/>
    </source>
</evidence>
<dbReference type="PANTHER" id="PTHR30537:SF5">
    <property type="entry name" value="HTH-TYPE TRANSCRIPTIONAL ACTIVATOR TTDR-RELATED"/>
    <property type="match status" value="1"/>
</dbReference>
<keyword evidence="2" id="KW-0805">Transcription regulation</keyword>
<dbReference type="FunFam" id="1.10.10.10:FF:000001">
    <property type="entry name" value="LysR family transcriptional regulator"/>
    <property type="match status" value="1"/>
</dbReference>
<dbReference type="PATRIC" id="fig|1234595.3.peg.767"/>
<evidence type="ECO:0000256" key="3">
    <source>
        <dbReference type="ARBA" id="ARBA00023125"/>
    </source>
</evidence>
<organism evidence="6 7">
    <name type="scientific">Pacificimonas flava</name>
    <dbReference type="NCBI Taxonomy" id="1234595"/>
    <lineage>
        <taxon>Bacteria</taxon>
        <taxon>Pseudomonadati</taxon>
        <taxon>Pseudomonadota</taxon>
        <taxon>Alphaproteobacteria</taxon>
        <taxon>Sphingomonadales</taxon>
        <taxon>Sphingosinicellaceae</taxon>
        <taxon>Pacificimonas</taxon>
    </lineage>
</organism>
<dbReference type="RefSeq" id="WP_008600261.1">
    <property type="nucleotide sequence ID" value="NZ_AMRV01000002.1"/>
</dbReference>
<dbReference type="AlphaFoldDB" id="M2TPW4"/>
<dbReference type="InterPro" id="IPR036390">
    <property type="entry name" value="WH_DNA-bd_sf"/>
</dbReference>
<dbReference type="CDD" id="cd08422">
    <property type="entry name" value="PBP2_CrgA_like"/>
    <property type="match status" value="1"/>
</dbReference>
<keyword evidence="7" id="KW-1185">Reference proteome</keyword>
<gene>
    <name evidence="6" type="ORF">C725_0768</name>
</gene>
<comment type="caution">
    <text evidence="6">The sequence shown here is derived from an EMBL/GenBank/DDBJ whole genome shotgun (WGS) entry which is preliminary data.</text>
</comment>
<feature type="domain" description="HTH lysR-type" evidence="5">
    <location>
        <begin position="5"/>
        <end position="62"/>
    </location>
</feature>
<dbReference type="InterPro" id="IPR058163">
    <property type="entry name" value="LysR-type_TF_proteobact-type"/>
</dbReference>
<dbReference type="InterPro" id="IPR000847">
    <property type="entry name" value="LysR_HTH_N"/>
</dbReference>
<proteinExistence type="inferred from homology"/>
<dbReference type="SUPFAM" id="SSF46785">
    <property type="entry name" value="Winged helix' DNA-binding domain"/>
    <property type="match status" value="1"/>
</dbReference>
<evidence type="ECO:0000256" key="2">
    <source>
        <dbReference type="ARBA" id="ARBA00023015"/>
    </source>
</evidence>
<name>M2TPW4_9SPHN</name>
<keyword evidence="3" id="KW-0238">DNA-binding</keyword>
<dbReference type="GO" id="GO:0043565">
    <property type="term" value="F:sequence-specific DNA binding"/>
    <property type="evidence" value="ECO:0007669"/>
    <property type="project" value="TreeGrafter"/>
</dbReference>
<dbReference type="Pfam" id="PF03466">
    <property type="entry name" value="LysR_substrate"/>
    <property type="match status" value="1"/>
</dbReference>
<dbReference type="Proteomes" id="UP000011717">
    <property type="component" value="Unassembled WGS sequence"/>
</dbReference>
<dbReference type="PROSITE" id="PS50931">
    <property type="entry name" value="HTH_LYSR"/>
    <property type="match status" value="1"/>
</dbReference>
<keyword evidence="4" id="KW-0804">Transcription</keyword>
<protein>
    <submittedName>
        <fullName evidence="6">Transcriptional regulator, LysR family</fullName>
    </submittedName>
</protein>
<evidence type="ECO:0000256" key="4">
    <source>
        <dbReference type="ARBA" id="ARBA00023163"/>
    </source>
</evidence>
<dbReference type="GO" id="GO:0003700">
    <property type="term" value="F:DNA-binding transcription factor activity"/>
    <property type="evidence" value="ECO:0007669"/>
    <property type="project" value="InterPro"/>
</dbReference>
<accession>M2TPW4</accession>
<dbReference type="GO" id="GO:0006351">
    <property type="term" value="P:DNA-templated transcription"/>
    <property type="evidence" value="ECO:0007669"/>
    <property type="project" value="TreeGrafter"/>
</dbReference>
<reference evidence="6 7" key="1">
    <citation type="journal article" date="2013" name="Genome Announc.">
        <title>Draft Genome Sequence of Strain JLT2015T, Belonging to the Family Sphingomonadaceae of the Alphaproteobacteria.</title>
        <authorList>
            <person name="Tang K."/>
            <person name="Liu K."/>
            <person name="Li S."/>
            <person name="Jiao N."/>
        </authorList>
    </citation>
    <scope>NUCLEOTIDE SEQUENCE [LARGE SCALE GENOMIC DNA]</scope>
    <source>
        <strain evidence="6 7">JLT2015</strain>
    </source>
</reference>
<evidence type="ECO:0000256" key="1">
    <source>
        <dbReference type="ARBA" id="ARBA00009437"/>
    </source>
</evidence>
<evidence type="ECO:0000313" key="6">
    <source>
        <dbReference type="EMBL" id="EMD83796.1"/>
    </source>
</evidence>
<dbReference type="PANTHER" id="PTHR30537">
    <property type="entry name" value="HTH-TYPE TRANSCRIPTIONAL REGULATOR"/>
    <property type="match status" value="1"/>
</dbReference>
<dbReference type="OrthoDB" id="9812435at2"/>
<dbReference type="Pfam" id="PF00126">
    <property type="entry name" value="HTH_1"/>
    <property type="match status" value="1"/>
</dbReference>